<dbReference type="PANTHER" id="PTHR46033:SF1">
    <property type="entry name" value="PROTEIN MAIN-LIKE 2"/>
    <property type="match status" value="1"/>
</dbReference>
<evidence type="ECO:0000313" key="1">
    <source>
        <dbReference type="EMBL" id="MED6114762.1"/>
    </source>
</evidence>
<dbReference type="PANTHER" id="PTHR46033">
    <property type="entry name" value="PROTEIN MAIN-LIKE 2"/>
    <property type="match status" value="1"/>
</dbReference>
<gene>
    <name evidence="1" type="ORF">PIB30_083590</name>
</gene>
<comment type="caution">
    <text evidence="1">The sequence shown here is derived from an EMBL/GenBank/DDBJ whole genome shotgun (WGS) entry which is preliminary data.</text>
</comment>
<name>A0ABU6QTK1_9FABA</name>
<accession>A0ABU6QTK1</accession>
<evidence type="ECO:0000313" key="2">
    <source>
        <dbReference type="Proteomes" id="UP001341840"/>
    </source>
</evidence>
<dbReference type="InterPro" id="IPR044824">
    <property type="entry name" value="MAIN-like"/>
</dbReference>
<dbReference type="EMBL" id="JASCZI010001327">
    <property type="protein sequence ID" value="MED6114762.1"/>
    <property type="molecule type" value="Genomic_DNA"/>
</dbReference>
<keyword evidence="2" id="KW-1185">Reference proteome</keyword>
<proteinExistence type="predicted"/>
<dbReference type="Proteomes" id="UP001341840">
    <property type="component" value="Unassembled WGS sequence"/>
</dbReference>
<protein>
    <recommendedName>
        <fullName evidence="3">Aminotransferase-like plant mobile domain-containing protein</fullName>
    </recommendedName>
</protein>
<sequence>MTSEDTYLPHAYGCTITLEDVTYHLGLPIDGESINGCLSNFPRLMEEGGRPPCDWIQELLGQILPVVSIDKMSVMFSWFVETFLVLPPDMSDELVLRHARAYIIILWSTQLFDNKTAT</sequence>
<evidence type="ECO:0008006" key="3">
    <source>
        <dbReference type="Google" id="ProtNLM"/>
    </source>
</evidence>
<organism evidence="1 2">
    <name type="scientific">Stylosanthes scabra</name>
    <dbReference type="NCBI Taxonomy" id="79078"/>
    <lineage>
        <taxon>Eukaryota</taxon>
        <taxon>Viridiplantae</taxon>
        <taxon>Streptophyta</taxon>
        <taxon>Embryophyta</taxon>
        <taxon>Tracheophyta</taxon>
        <taxon>Spermatophyta</taxon>
        <taxon>Magnoliopsida</taxon>
        <taxon>eudicotyledons</taxon>
        <taxon>Gunneridae</taxon>
        <taxon>Pentapetalae</taxon>
        <taxon>rosids</taxon>
        <taxon>fabids</taxon>
        <taxon>Fabales</taxon>
        <taxon>Fabaceae</taxon>
        <taxon>Papilionoideae</taxon>
        <taxon>50 kb inversion clade</taxon>
        <taxon>dalbergioids sensu lato</taxon>
        <taxon>Dalbergieae</taxon>
        <taxon>Pterocarpus clade</taxon>
        <taxon>Stylosanthes</taxon>
    </lineage>
</organism>
<reference evidence="1 2" key="1">
    <citation type="journal article" date="2023" name="Plants (Basel)">
        <title>Bridging the Gap: Combining Genomics and Transcriptomics Approaches to Understand Stylosanthes scabra, an Orphan Legume from the Brazilian Caatinga.</title>
        <authorList>
            <person name="Ferreira-Neto J.R.C."/>
            <person name="da Silva M.D."/>
            <person name="Binneck E."/>
            <person name="de Melo N.F."/>
            <person name="da Silva R.H."/>
            <person name="de Melo A.L.T.M."/>
            <person name="Pandolfi V."/>
            <person name="Bustamante F.O."/>
            <person name="Brasileiro-Vidal A.C."/>
            <person name="Benko-Iseppon A.M."/>
        </authorList>
    </citation>
    <scope>NUCLEOTIDE SEQUENCE [LARGE SCALE GENOMIC DNA]</scope>
    <source>
        <tissue evidence="1">Leaves</tissue>
    </source>
</reference>